<evidence type="ECO:0000256" key="1">
    <source>
        <dbReference type="SAM" id="SignalP"/>
    </source>
</evidence>
<comment type="caution">
    <text evidence="2">The sequence shown here is derived from an EMBL/GenBank/DDBJ whole genome shotgun (WGS) entry which is preliminary data.</text>
</comment>
<keyword evidence="3" id="KW-1185">Reference proteome</keyword>
<dbReference type="AlphaFoldDB" id="A0A1U7J960"/>
<name>A0A1U7J960_9CYAN</name>
<feature type="chain" id="PRO_5012821055" description="GUN4-like domain-containing protein" evidence="1">
    <location>
        <begin position="33"/>
        <end position="246"/>
    </location>
</feature>
<protein>
    <recommendedName>
        <fullName evidence="4">GUN4-like domain-containing protein</fullName>
    </recommendedName>
</protein>
<feature type="signal peptide" evidence="1">
    <location>
        <begin position="1"/>
        <end position="32"/>
    </location>
</feature>
<evidence type="ECO:0000313" key="3">
    <source>
        <dbReference type="Proteomes" id="UP000185557"/>
    </source>
</evidence>
<organism evidence="2 3">
    <name type="scientific">Phormidium tenue NIES-30</name>
    <dbReference type="NCBI Taxonomy" id="549789"/>
    <lineage>
        <taxon>Bacteria</taxon>
        <taxon>Bacillati</taxon>
        <taxon>Cyanobacteriota</taxon>
        <taxon>Cyanophyceae</taxon>
        <taxon>Oscillatoriophycideae</taxon>
        <taxon>Oscillatoriales</taxon>
        <taxon>Oscillatoriaceae</taxon>
        <taxon>Phormidium</taxon>
    </lineage>
</organism>
<keyword evidence="1" id="KW-0732">Signal</keyword>
<accession>A0A1U7J960</accession>
<sequence length="246" mass="26774">MSHLFATALLLTLGVGSAGLLTVSAQPTQAQAFNSISPLQSGLMGTGSAVPALDNYLAQVEAPLVAEAGIAEIGTTSLGKQDRSLDAIAATICAHLPEWERPSAIAQTKQLEAMPYYGEVLDTDPMIELAKAWWSHEAFVFTTYGLSARTDPLYLSGVWTAMDDLWDCYSGDQPEQINQGELAEMWLLHHRLVNLEWQDDQYLVTVEPVGTGLQLVQFPRRERGQRLPLSIVSTTGQALAVMSGDW</sequence>
<dbReference type="RefSeq" id="WP_073607244.1">
    <property type="nucleotide sequence ID" value="NZ_MRCG01000002.1"/>
</dbReference>
<gene>
    <name evidence="2" type="ORF">NIES30_04655</name>
</gene>
<dbReference type="Proteomes" id="UP000185557">
    <property type="component" value="Unassembled WGS sequence"/>
</dbReference>
<proteinExistence type="predicted"/>
<evidence type="ECO:0000313" key="2">
    <source>
        <dbReference type="EMBL" id="OKH50004.1"/>
    </source>
</evidence>
<dbReference type="EMBL" id="MRCG01000002">
    <property type="protein sequence ID" value="OKH50004.1"/>
    <property type="molecule type" value="Genomic_DNA"/>
</dbReference>
<reference evidence="2 3" key="1">
    <citation type="submission" date="2016-11" db="EMBL/GenBank/DDBJ databases">
        <title>Draft Genome Sequences of Nine Cyanobacterial Strains from Diverse Habitats.</title>
        <authorList>
            <person name="Zhu T."/>
            <person name="Hou S."/>
            <person name="Lu X."/>
            <person name="Hess W.R."/>
        </authorList>
    </citation>
    <scope>NUCLEOTIDE SEQUENCE [LARGE SCALE GENOMIC DNA]</scope>
    <source>
        <strain evidence="2 3">NIES-30</strain>
    </source>
</reference>
<dbReference type="OrthoDB" id="513964at2"/>
<evidence type="ECO:0008006" key="4">
    <source>
        <dbReference type="Google" id="ProtNLM"/>
    </source>
</evidence>